<dbReference type="SUPFAM" id="SSF56784">
    <property type="entry name" value="HAD-like"/>
    <property type="match status" value="1"/>
</dbReference>
<feature type="transmembrane region" description="Helical" evidence="10">
    <location>
        <begin position="130"/>
        <end position="151"/>
    </location>
</feature>
<dbReference type="Gene3D" id="3.40.1110.10">
    <property type="entry name" value="Calcium-transporting ATPase, cytoplasmic domain N"/>
    <property type="match status" value="1"/>
</dbReference>
<evidence type="ECO:0000256" key="5">
    <source>
        <dbReference type="ARBA" id="ARBA00022741"/>
    </source>
</evidence>
<evidence type="ECO:0000256" key="10">
    <source>
        <dbReference type="RuleBase" id="RU362081"/>
    </source>
</evidence>
<keyword evidence="13" id="KW-1185">Reference proteome</keyword>
<dbReference type="SUPFAM" id="SSF81653">
    <property type="entry name" value="Calcium ATPase, transduction domain A"/>
    <property type="match status" value="1"/>
</dbReference>
<dbReference type="NCBIfam" id="TIGR01525">
    <property type="entry name" value="ATPase-IB_hvy"/>
    <property type="match status" value="1"/>
</dbReference>
<dbReference type="InterPro" id="IPR018303">
    <property type="entry name" value="ATPase_P-typ_P_site"/>
</dbReference>
<dbReference type="CDD" id="cd00371">
    <property type="entry name" value="HMA"/>
    <property type="match status" value="1"/>
</dbReference>
<comment type="caution">
    <text evidence="12">The sequence shown here is derived from an EMBL/GenBank/DDBJ whole genome shotgun (WGS) entry which is preliminary data.</text>
</comment>
<evidence type="ECO:0000256" key="7">
    <source>
        <dbReference type="ARBA" id="ARBA00022967"/>
    </source>
</evidence>
<dbReference type="CDD" id="cd02094">
    <property type="entry name" value="P-type_ATPase_Cu-like"/>
    <property type="match status" value="1"/>
</dbReference>
<evidence type="ECO:0000259" key="11">
    <source>
        <dbReference type="PROSITE" id="PS50846"/>
    </source>
</evidence>
<dbReference type="SUPFAM" id="SSF55008">
    <property type="entry name" value="HMA, heavy metal-associated domain"/>
    <property type="match status" value="1"/>
</dbReference>
<gene>
    <name evidence="12" type="ORF">GCM10022210_28820</name>
</gene>
<dbReference type="InterPro" id="IPR023298">
    <property type="entry name" value="ATPase_P-typ_TM_dom_sf"/>
</dbReference>
<keyword evidence="10" id="KW-1003">Cell membrane</keyword>
<evidence type="ECO:0000256" key="1">
    <source>
        <dbReference type="ARBA" id="ARBA00004127"/>
    </source>
</evidence>
<evidence type="ECO:0000256" key="6">
    <source>
        <dbReference type="ARBA" id="ARBA00022840"/>
    </source>
</evidence>
<dbReference type="Gene3D" id="3.30.70.100">
    <property type="match status" value="1"/>
</dbReference>
<feature type="transmembrane region" description="Helical" evidence="10">
    <location>
        <begin position="163"/>
        <end position="182"/>
    </location>
</feature>
<keyword evidence="8 10" id="KW-1133">Transmembrane helix</keyword>
<dbReference type="PROSITE" id="PS01229">
    <property type="entry name" value="COF_2"/>
    <property type="match status" value="1"/>
</dbReference>
<comment type="similarity">
    <text evidence="2 10">Belongs to the cation transport ATPase (P-type) (TC 3.A.3) family. Type IB subfamily.</text>
</comment>
<keyword evidence="3 10" id="KW-0812">Transmembrane</keyword>
<evidence type="ECO:0000256" key="4">
    <source>
        <dbReference type="ARBA" id="ARBA00022723"/>
    </source>
</evidence>
<keyword evidence="6 10" id="KW-0067">ATP-binding</keyword>
<accession>A0ABP7Q4B4</accession>
<dbReference type="InterPro" id="IPR023299">
    <property type="entry name" value="ATPase_P-typ_cyto_dom_N"/>
</dbReference>
<dbReference type="EMBL" id="BAAAZC010000019">
    <property type="protein sequence ID" value="GAA3976335.1"/>
    <property type="molecule type" value="Genomic_DNA"/>
</dbReference>
<sequence>MAYLFNLERLSLIVKFVTMAEQLIELNVTGMHCNNCAMSIHKLLEKKGLKNILVDFAGEEVKFSADDNSKLPEVIKGIENLGFKVIDDIATHNPPFYDKVENKFIFCAVFTAPLLLHMLLPWHFLHQPIVQLFLCLPVFIVGCLHFGKSAWSSVKGGVPNMDVLIFIGSTSAFIYSLVGTIQNLGEQYQFYETCATIITLVLLGNVFEKRSVTQTTSAVKDLIKFQHVNANRIINGSVEVISAKEVRPGDTLLVNQGDKIPVDGEILSGSASVDESMLTGESLPVEKEKYDKVIGGTILVNGNIHMLATKVGSNTILSQIIDLMKKAQAAKPPVQKLGDKVASIFVPAVLFIALITFILTYFVGGAGLQRSLMNAIAVMVISCPCAMGLATPTAIMVGLGRAAKNGILIKGGDTIEAVAHTKYVVFDKTGTLTTGKFAINQIKAEAGADLEQIRGIITAIEERSNHPIAKSLVDGLSKLPKQKVILKTVKEEKGLGMRAEDVDGNHYFLGTAKQNTNDHFNLSLYKNQALLAQVAIDDEVKPETASLIIQLKKMGIVPVLLSGDKKDRCLKVASMIGITEVHSEKLPDEKLAVIDIYKQKGKTIMIGDGINDAPALTKADVGVSMNDASQVAIQSASVVLLNTDLHSVIKFLQISKHTLITIKQNLFWAFAYNIVAIPIAAFGFLNPMVGAFAMAFSDVVVIGNSLRLKIKKVSPPAP</sequence>
<evidence type="ECO:0000256" key="8">
    <source>
        <dbReference type="ARBA" id="ARBA00022989"/>
    </source>
</evidence>
<dbReference type="InterPro" id="IPR023214">
    <property type="entry name" value="HAD_sf"/>
</dbReference>
<dbReference type="Proteomes" id="UP001500742">
    <property type="component" value="Unassembled WGS sequence"/>
</dbReference>
<dbReference type="InterPro" id="IPR006121">
    <property type="entry name" value="HMA_dom"/>
</dbReference>
<dbReference type="InterPro" id="IPR036163">
    <property type="entry name" value="HMA_dom_sf"/>
</dbReference>
<keyword evidence="5 10" id="KW-0547">Nucleotide-binding</keyword>
<reference evidence="13" key="1">
    <citation type="journal article" date="2019" name="Int. J. Syst. Evol. Microbiol.">
        <title>The Global Catalogue of Microorganisms (GCM) 10K type strain sequencing project: providing services to taxonomists for standard genome sequencing and annotation.</title>
        <authorList>
            <consortium name="The Broad Institute Genomics Platform"/>
            <consortium name="The Broad Institute Genome Sequencing Center for Infectious Disease"/>
            <person name="Wu L."/>
            <person name="Ma J."/>
        </authorList>
    </citation>
    <scope>NUCLEOTIDE SEQUENCE [LARGE SCALE GENOMIC DNA]</scope>
    <source>
        <strain evidence="13">JCM 16601</strain>
    </source>
</reference>
<dbReference type="PROSITE" id="PS50846">
    <property type="entry name" value="HMA_2"/>
    <property type="match status" value="1"/>
</dbReference>
<dbReference type="SUPFAM" id="SSF81665">
    <property type="entry name" value="Calcium ATPase, transmembrane domain M"/>
    <property type="match status" value="1"/>
</dbReference>
<feature type="transmembrane region" description="Helical" evidence="10">
    <location>
        <begin position="666"/>
        <end position="685"/>
    </location>
</feature>
<dbReference type="PROSITE" id="PS01047">
    <property type="entry name" value="HMA_1"/>
    <property type="match status" value="1"/>
</dbReference>
<evidence type="ECO:0000256" key="2">
    <source>
        <dbReference type="ARBA" id="ARBA00006024"/>
    </source>
</evidence>
<organism evidence="12 13">
    <name type="scientific">Mucilaginibacter dorajii</name>
    <dbReference type="NCBI Taxonomy" id="692994"/>
    <lineage>
        <taxon>Bacteria</taxon>
        <taxon>Pseudomonadati</taxon>
        <taxon>Bacteroidota</taxon>
        <taxon>Sphingobacteriia</taxon>
        <taxon>Sphingobacteriales</taxon>
        <taxon>Sphingobacteriaceae</taxon>
        <taxon>Mucilaginibacter</taxon>
    </lineage>
</organism>
<feature type="transmembrane region" description="Helical" evidence="10">
    <location>
        <begin position="375"/>
        <end position="400"/>
    </location>
</feature>
<evidence type="ECO:0000313" key="12">
    <source>
        <dbReference type="EMBL" id="GAA3976335.1"/>
    </source>
</evidence>
<dbReference type="PANTHER" id="PTHR43520:SF8">
    <property type="entry name" value="P-TYPE CU(+) TRANSPORTER"/>
    <property type="match status" value="1"/>
</dbReference>
<dbReference type="PANTHER" id="PTHR43520">
    <property type="entry name" value="ATP7, ISOFORM B"/>
    <property type="match status" value="1"/>
</dbReference>
<dbReference type="InterPro" id="IPR027256">
    <property type="entry name" value="P-typ_ATPase_IB"/>
</dbReference>
<dbReference type="PROSITE" id="PS00154">
    <property type="entry name" value="ATPASE_E1_E2"/>
    <property type="match status" value="1"/>
</dbReference>
<dbReference type="Pfam" id="PF00403">
    <property type="entry name" value="HMA"/>
    <property type="match status" value="1"/>
</dbReference>
<keyword evidence="9 10" id="KW-0472">Membrane</keyword>
<comment type="subcellular location">
    <subcellularLocation>
        <location evidence="10">Cell membrane</location>
    </subcellularLocation>
    <subcellularLocation>
        <location evidence="1">Endomembrane system</location>
        <topology evidence="1">Multi-pass membrane protein</topology>
    </subcellularLocation>
</comment>
<dbReference type="InterPro" id="IPR001757">
    <property type="entry name" value="P_typ_ATPase"/>
</dbReference>
<keyword evidence="4 10" id="KW-0479">Metal-binding</keyword>
<dbReference type="InterPro" id="IPR017969">
    <property type="entry name" value="Heavy-metal-associated_CS"/>
</dbReference>
<dbReference type="NCBIfam" id="TIGR01511">
    <property type="entry name" value="ATPase-IB1_Cu"/>
    <property type="match status" value="1"/>
</dbReference>
<name>A0ABP7Q4B4_9SPHI</name>
<feature type="transmembrane region" description="Helical" evidence="10">
    <location>
        <begin position="104"/>
        <end position="124"/>
    </location>
</feature>
<dbReference type="PRINTS" id="PR00119">
    <property type="entry name" value="CATATPASE"/>
</dbReference>
<evidence type="ECO:0000256" key="3">
    <source>
        <dbReference type="ARBA" id="ARBA00022692"/>
    </source>
</evidence>
<dbReference type="NCBIfam" id="TIGR01494">
    <property type="entry name" value="ATPase_P-type"/>
    <property type="match status" value="1"/>
</dbReference>
<dbReference type="InterPro" id="IPR008250">
    <property type="entry name" value="ATPase_P-typ_transduc_dom_A_sf"/>
</dbReference>
<dbReference type="Gene3D" id="3.40.50.1000">
    <property type="entry name" value="HAD superfamily/HAD-like"/>
    <property type="match status" value="1"/>
</dbReference>
<proteinExistence type="inferred from homology"/>
<dbReference type="Gene3D" id="2.70.150.10">
    <property type="entry name" value="Calcium-transporting ATPase, cytoplasmic transduction domain A"/>
    <property type="match status" value="1"/>
</dbReference>
<dbReference type="InterPro" id="IPR036412">
    <property type="entry name" value="HAD-like_sf"/>
</dbReference>
<keyword evidence="7" id="KW-1278">Translocase</keyword>
<evidence type="ECO:0000256" key="9">
    <source>
        <dbReference type="ARBA" id="ARBA00023136"/>
    </source>
</evidence>
<feature type="transmembrane region" description="Helical" evidence="10">
    <location>
        <begin position="341"/>
        <end position="363"/>
    </location>
</feature>
<feature type="domain" description="HMA" evidence="11">
    <location>
        <begin position="22"/>
        <end position="86"/>
    </location>
</feature>
<feature type="transmembrane region" description="Helical" evidence="10">
    <location>
        <begin position="188"/>
        <end position="207"/>
    </location>
</feature>
<protein>
    <submittedName>
        <fullName evidence="12">Heavy metal translocating P-type ATPase</fullName>
    </submittedName>
</protein>
<dbReference type="NCBIfam" id="TIGR01512">
    <property type="entry name" value="ATPase-IB2_Cd"/>
    <property type="match status" value="1"/>
</dbReference>
<dbReference type="Pfam" id="PF00702">
    <property type="entry name" value="Hydrolase"/>
    <property type="match status" value="1"/>
</dbReference>
<evidence type="ECO:0000313" key="13">
    <source>
        <dbReference type="Proteomes" id="UP001500742"/>
    </source>
</evidence>
<dbReference type="InterPro" id="IPR059000">
    <property type="entry name" value="ATPase_P-type_domA"/>
</dbReference>
<dbReference type="Pfam" id="PF00122">
    <property type="entry name" value="E1-E2_ATPase"/>
    <property type="match status" value="1"/>
</dbReference>